<dbReference type="SUPFAM" id="SSF56091">
    <property type="entry name" value="DNA ligase/mRNA capping enzyme, catalytic domain"/>
    <property type="match status" value="1"/>
</dbReference>
<protein>
    <recommendedName>
        <fullName evidence="4">BRCT domain-containing protein</fullName>
    </recommendedName>
</protein>
<dbReference type="Gene3D" id="3.30.1490.70">
    <property type="match status" value="1"/>
</dbReference>
<evidence type="ECO:0000313" key="5">
    <source>
        <dbReference type="EMBL" id="SVA20185.1"/>
    </source>
</evidence>
<keyword evidence="3" id="KW-0520">NAD</keyword>
<accession>A0A381TVW6</accession>
<dbReference type="InterPro" id="IPR013840">
    <property type="entry name" value="DNAligase_N"/>
</dbReference>
<dbReference type="GO" id="GO:0006260">
    <property type="term" value="P:DNA replication"/>
    <property type="evidence" value="ECO:0007669"/>
    <property type="project" value="UniProtKB-KW"/>
</dbReference>
<evidence type="ECO:0000256" key="2">
    <source>
        <dbReference type="ARBA" id="ARBA00022705"/>
    </source>
</evidence>
<reference evidence="5" key="1">
    <citation type="submission" date="2018-05" db="EMBL/GenBank/DDBJ databases">
        <authorList>
            <person name="Lanie J.A."/>
            <person name="Ng W.-L."/>
            <person name="Kazmierczak K.M."/>
            <person name="Andrzejewski T.M."/>
            <person name="Davidsen T.M."/>
            <person name="Wayne K.J."/>
            <person name="Tettelin H."/>
            <person name="Glass J.I."/>
            <person name="Rusch D."/>
            <person name="Podicherti R."/>
            <person name="Tsui H.-C.T."/>
            <person name="Winkler M.E."/>
        </authorList>
    </citation>
    <scope>NUCLEOTIDE SEQUENCE</scope>
</reference>
<evidence type="ECO:0000256" key="3">
    <source>
        <dbReference type="ARBA" id="ARBA00023027"/>
    </source>
</evidence>
<dbReference type="InterPro" id="IPR010994">
    <property type="entry name" value="RuvA_2-like"/>
</dbReference>
<dbReference type="SUPFAM" id="SSF52113">
    <property type="entry name" value="BRCT domain"/>
    <property type="match status" value="1"/>
</dbReference>
<dbReference type="InterPro" id="IPR004150">
    <property type="entry name" value="NAD_DNA_ligase_OB"/>
</dbReference>
<dbReference type="SMART" id="SM00292">
    <property type="entry name" value="BRCT"/>
    <property type="match status" value="1"/>
</dbReference>
<dbReference type="GO" id="GO:0003911">
    <property type="term" value="F:DNA ligase (NAD+) activity"/>
    <property type="evidence" value="ECO:0007669"/>
    <property type="project" value="InterPro"/>
</dbReference>
<dbReference type="CDD" id="cd17748">
    <property type="entry name" value="BRCT_DNA_ligase_like"/>
    <property type="match status" value="1"/>
</dbReference>
<dbReference type="GO" id="GO:0006281">
    <property type="term" value="P:DNA repair"/>
    <property type="evidence" value="ECO:0007669"/>
    <property type="project" value="InterPro"/>
</dbReference>
<dbReference type="SUPFAM" id="SSF47781">
    <property type="entry name" value="RuvA domain 2-like"/>
    <property type="match status" value="1"/>
</dbReference>
<dbReference type="InterPro" id="IPR012340">
    <property type="entry name" value="NA-bd_OB-fold"/>
</dbReference>
<dbReference type="Pfam" id="PF03120">
    <property type="entry name" value="OB_DNA_ligase"/>
    <property type="match status" value="1"/>
</dbReference>
<dbReference type="EMBL" id="UINC01005263">
    <property type="protein sequence ID" value="SVA20185.1"/>
    <property type="molecule type" value="Genomic_DNA"/>
</dbReference>
<dbReference type="AlphaFoldDB" id="A0A381TVW6"/>
<proteinExistence type="predicted"/>
<evidence type="ECO:0000259" key="4">
    <source>
        <dbReference type="PROSITE" id="PS50172"/>
    </source>
</evidence>
<sequence length="401" mass="43882">FTELVENHDAIQQQIKASCEYPTDGVIAEIDHEGLKTALGSTSHHNRWQIAIKKRSATKEATVKSITWQTGRTGRVTPVLEVEPIELSGATVSRVTAHHAGNVKSLRLGKGAIINAERSGEVIPKIVDVVKPALRTLVVTKCPSCGSELAWEGDFLTCTNHDKCPGQVQNTLEHFFKIHGQVDGLGPKSIEKMVASGIDTLELIYASSEEDFQQAGFGDGQSKNLRLELDRSLNVEIEDWRFLAGFGVPQLGRGDSRRLLQNMSLADLAVVSKEEIMAVEGFAEISSADIVSGLQRKWPTITHMMGLGFNLLETPLASDYEKIQSPIAGMKLVFTGKMIKGSRDQMKKKAMELGAMVQSLVSAKTDILVCGENVGLKKMEKAEKLGIKIMNETKYLALINK</sequence>
<dbReference type="InterPro" id="IPR036420">
    <property type="entry name" value="BRCT_dom_sf"/>
</dbReference>
<feature type="non-terminal residue" evidence="5">
    <location>
        <position position="1"/>
    </location>
</feature>
<keyword evidence="1" id="KW-0436">Ligase</keyword>
<dbReference type="Gene3D" id="2.40.50.140">
    <property type="entry name" value="Nucleic acid-binding proteins"/>
    <property type="match status" value="1"/>
</dbReference>
<keyword evidence="2" id="KW-0235">DNA replication</keyword>
<gene>
    <name evidence="5" type="ORF">METZ01_LOCUS73039</name>
</gene>
<dbReference type="Pfam" id="PF00533">
    <property type="entry name" value="BRCT"/>
    <property type="match status" value="1"/>
</dbReference>
<dbReference type="Pfam" id="PF14520">
    <property type="entry name" value="HHH_5"/>
    <property type="match status" value="1"/>
</dbReference>
<name>A0A381TVW6_9ZZZZ</name>
<dbReference type="InterPro" id="IPR001357">
    <property type="entry name" value="BRCT_dom"/>
</dbReference>
<dbReference type="SUPFAM" id="SSF50249">
    <property type="entry name" value="Nucleic acid-binding proteins"/>
    <property type="match status" value="1"/>
</dbReference>
<feature type="domain" description="BRCT" evidence="4">
    <location>
        <begin position="322"/>
        <end position="401"/>
    </location>
</feature>
<evidence type="ECO:0000256" key="1">
    <source>
        <dbReference type="ARBA" id="ARBA00022598"/>
    </source>
</evidence>
<organism evidence="5">
    <name type="scientific">marine metagenome</name>
    <dbReference type="NCBI Taxonomy" id="408172"/>
    <lineage>
        <taxon>unclassified sequences</taxon>
        <taxon>metagenomes</taxon>
        <taxon>ecological metagenomes</taxon>
    </lineage>
</organism>
<dbReference type="Gene3D" id="3.40.50.10190">
    <property type="entry name" value="BRCT domain"/>
    <property type="match status" value="1"/>
</dbReference>
<dbReference type="PROSITE" id="PS50172">
    <property type="entry name" value="BRCT"/>
    <property type="match status" value="1"/>
</dbReference>
<dbReference type="SMART" id="SM00532">
    <property type="entry name" value="LIGANc"/>
    <property type="match status" value="1"/>
</dbReference>